<name>A0A8J3YUV6_9ACTN</name>
<gene>
    <name evidence="3" type="ORF">Val02_71510</name>
</gene>
<evidence type="ECO:0000313" key="3">
    <source>
        <dbReference type="EMBL" id="GIJ50265.1"/>
    </source>
</evidence>
<dbReference type="InterPro" id="IPR011032">
    <property type="entry name" value="GroES-like_sf"/>
</dbReference>
<dbReference type="AlphaFoldDB" id="A0A8J3YUV6"/>
<dbReference type="InterPro" id="IPR020843">
    <property type="entry name" value="ER"/>
</dbReference>
<dbReference type="PROSITE" id="PS01162">
    <property type="entry name" value="QOR_ZETA_CRYSTAL"/>
    <property type="match status" value="1"/>
</dbReference>
<dbReference type="Pfam" id="PF08240">
    <property type="entry name" value="ADH_N"/>
    <property type="match status" value="1"/>
</dbReference>
<dbReference type="Pfam" id="PF13602">
    <property type="entry name" value="ADH_zinc_N_2"/>
    <property type="match status" value="1"/>
</dbReference>
<dbReference type="InterPro" id="IPR013154">
    <property type="entry name" value="ADH-like_N"/>
</dbReference>
<dbReference type="InterPro" id="IPR050700">
    <property type="entry name" value="YIM1/Zinc_Alcohol_DH_Fams"/>
</dbReference>
<dbReference type="Gene3D" id="3.90.180.10">
    <property type="entry name" value="Medium-chain alcohol dehydrogenases, catalytic domain"/>
    <property type="match status" value="1"/>
</dbReference>
<dbReference type="InterPro" id="IPR002364">
    <property type="entry name" value="Quin_OxRdtase/zeta-crystal_CS"/>
</dbReference>
<feature type="domain" description="Enoyl reductase (ER)" evidence="2">
    <location>
        <begin position="10"/>
        <end position="320"/>
    </location>
</feature>
<evidence type="ECO:0000313" key="4">
    <source>
        <dbReference type="Proteomes" id="UP000619260"/>
    </source>
</evidence>
<dbReference type="Gene3D" id="3.40.50.720">
    <property type="entry name" value="NAD(P)-binding Rossmann-like Domain"/>
    <property type="match status" value="1"/>
</dbReference>
<dbReference type="CDD" id="cd08267">
    <property type="entry name" value="MDR1"/>
    <property type="match status" value="1"/>
</dbReference>
<dbReference type="GO" id="GO:0016491">
    <property type="term" value="F:oxidoreductase activity"/>
    <property type="evidence" value="ECO:0007669"/>
    <property type="project" value="UniProtKB-KW"/>
</dbReference>
<dbReference type="RefSeq" id="WP_203903702.1">
    <property type="nucleotide sequence ID" value="NZ_BOPF01000034.1"/>
</dbReference>
<evidence type="ECO:0000256" key="1">
    <source>
        <dbReference type="ARBA" id="ARBA00023002"/>
    </source>
</evidence>
<dbReference type="InterPro" id="IPR036291">
    <property type="entry name" value="NAD(P)-bd_dom_sf"/>
</dbReference>
<dbReference type="Proteomes" id="UP000619260">
    <property type="component" value="Unassembled WGS sequence"/>
</dbReference>
<organism evidence="3 4">
    <name type="scientific">Virgisporangium aliadipatigenens</name>
    <dbReference type="NCBI Taxonomy" id="741659"/>
    <lineage>
        <taxon>Bacteria</taxon>
        <taxon>Bacillati</taxon>
        <taxon>Actinomycetota</taxon>
        <taxon>Actinomycetes</taxon>
        <taxon>Micromonosporales</taxon>
        <taxon>Micromonosporaceae</taxon>
        <taxon>Virgisporangium</taxon>
    </lineage>
</organism>
<sequence length="322" mass="33940">MRAIVRTTYCAPEALRVREVDRPVIGAGEVLVRVRAASVNPYDLYSVIGSPYLMRTSIGLRRPKLAVPGVDLAGEVEAVGPDVTGFARGDAVFGMHAAAFAEFAAVPVERLVHKPPALSFVDAAATPLAALTAFQGMRKGGLREGQRVLVNGASGGVGTFAVQLARAAGATVTAVCSTRNVAAAHTLGARHVIDYRTESLTGQRIRYDLVLDIAGTRTLADWKAVAPEGTVVFIGGPKTSRWVGPFFAQAKVRVGAKLRGGPTFTGVLVSGGIRDDLSRIADLLTDRAVVPMVERTYALEDAAEALRYIADGHARAKVVLTV</sequence>
<dbReference type="SUPFAM" id="SSF51735">
    <property type="entry name" value="NAD(P)-binding Rossmann-fold domains"/>
    <property type="match status" value="1"/>
</dbReference>
<protein>
    <submittedName>
        <fullName evidence="3">NADPH:quinone reductase</fullName>
    </submittedName>
</protein>
<accession>A0A8J3YUV6</accession>
<dbReference type="EMBL" id="BOPF01000034">
    <property type="protein sequence ID" value="GIJ50265.1"/>
    <property type="molecule type" value="Genomic_DNA"/>
</dbReference>
<dbReference type="PANTHER" id="PTHR11695:SF294">
    <property type="entry name" value="RETICULON-4-INTERACTING PROTEIN 1, MITOCHONDRIAL"/>
    <property type="match status" value="1"/>
</dbReference>
<dbReference type="GO" id="GO:0008270">
    <property type="term" value="F:zinc ion binding"/>
    <property type="evidence" value="ECO:0007669"/>
    <property type="project" value="InterPro"/>
</dbReference>
<reference evidence="3" key="1">
    <citation type="submission" date="2021-01" db="EMBL/GenBank/DDBJ databases">
        <title>Whole genome shotgun sequence of Virgisporangium aliadipatigenens NBRC 105644.</title>
        <authorList>
            <person name="Komaki H."/>
            <person name="Tamura T."/>
        </authorList>
    </citation>
    <scope>NUCLEOTIDE SEQUENCE</scope>
    <source>
        <strain evidence="3">NBRC 105644</strain>
    </source>
</reference>
<keyword evidence="1" id="KW-0560">Oxidoreductase</keyword>
<evidence type="ECO:0000259" key="2">
    <source>
        <dbReference type="SMART" id="SM00829"/>
    </source>
</evidence>
<comment type="caution">
    <text evidence="3">The sequence shown here is derived from an EMBL/GenBank/DDBJ whole genome shotgun (WGS) entry which is preliminary data.</text>
</comment>
<dbReference type="SMART" id="SM00829">
    <property type="entry name" value="PKS_ER"/>
    <property type="match status" value="1"/>
</dbReference>
<dbReference type="SUPFAM" id="SSF50129">
    <property type="entry name" value="GroES-like"/>
    <property type="match status" value="1"/>
</dbReference>
<keyword evidence="4" id="KW-1185">Reference proteome</keyword>
<proteinExistence type="predicted"/>
<dbReference type="PANTHER" id="PTHR11695">
    <property type="entry name" value="ALCOHOL DEHYDROGENASE RELATED"/>
    <property type="match status" value="1"/>
</dbReference>